<protein>
    <submittedName>
        <fullName evidence="4">Polymer-forming cytoskeletal protein</fullName>
    </submittedName>
</protein>
<dbReference type="EMBL" id="JANVAD010000001">
    <property type="protein sequence ID" value="MCS6521130.1"/>
    <property type="molecule type" value="Genomic_DNA"/>
</dbReference>
<evidence type="ECO:0000313" key="4">
    <source>
        <dbReference type="EMBL" id="MCS6521130.1"/>
    </source>
</evidence>
<dbReference type="Pfam" id="PF26514">
    <property type="entry name" value="DUF8173"/>
    <property type="match status" value="1"/>
</dbReference>
<proteinExistence type="predicted"/>
<feature type="domain" description="DUF8173" evidence="3">
    <location>
        <begin position="218"/>
        <end position="356"/>
    </location>
</feature>
<keyword evidence="1" id="KW-0472">Membrane</keyword>
<evidence type="ECO:0000256" key="1">
    <source>
        <dbReference type="SAM" id="Phobius"/>
    </source>
</evidence>
<gene>
    <name evidence="4" type="ORF">NYQ28_00945</name>
</gene>
<dbReference type="InterPro" id="IPR058486">
    <property type="entry name" value="DUF8173"/>
</dbReference>
<evidence type="ECO:0000256" key="2">
    <source>
        <dbReference type="SAM" id="SignalP"/>
    </source>
</evidence>
<keyword evidence="1" id="KW-0812">Transmembrane</keyword>
<name>A0ABT2HCZ4_9MICO</name>
<feature type="transmembrane region" description="Helical" evidence="1">
    <location>
        <begin position="216"/>
        <end position="241"/>
    </location>
</feature>
<evidence type="ECO:0000259" key="3">
    <source>
        <dbReference type="Pfam" id="PF26514"/>
    </source>
</evidence>
<feature type="transmembrane region" description="Helical" evidence="1">
    <location>
        <begin position="288"/>
        <end position="307"/>
    </location>
</feature>
<dbReference type="RefSeq" id="WP_167510067.1">
    <property type="nucleotide sequence ID" value="NZ_BMNV01000002.1"/>
</dbReference>
<keyword evidence="2" id="KW-0732">Signal</keyword>
<comment type="caution">
    <text evidence="4">The sequence shown here is derived from an EMBL/GenBank/DDBJ whole genome shotgun (WGS) entry which is preliminary data.</text>
</comment>
<feature type="chain" id="PRO_5045446565" evidence="2">
    <location>
        <begin position="37"/>
        <end position="391"/>
    </location>
</feature>
<sequence length="391" mass="39966">MTRHRTQPTARRHVPRSAVVLGIVVALTAVTGGAAAAVTTTQDDPSRIGATERVTGPRFLSGTDVEVAGNVDGDVYAAGQNVTVSGRVTGDVIAAAQTVTVTGEVDGDVRLAAQSAVVTGTVRRSATIAASSISIAQSGSVKEDLVAAANTISVAGDLGRDARLSVDRLTVAGTIGGDVVYVSDHTAQMRADHVDGSVQHVHPNRTTYRPTAGEAFASWLVGLLYALVALGLITLAAGLLVPRQLTRVTDRLRAAPWRAALVGFVTAVAAPLALLLLLVTVIGAPLALTGLLVLLVLTLAAFPYGAFMIGRLILRGRRGPVVTALLGGAVLVVALHIPVLGVLVTVVTIVLGLGAQLLDIADARPWDRAGRRTDVRGGEGIPATPGGAGRI</sequence>
<accession>A0ABT2HCZ4</accession>
<organism evidence="4 5">
    <name type="scientific">Curtobacterium citreum</name>
    <dbReference type="NCBI Taxonomy" id="2036"/>
    <lineage>
        <taxon>Bacteria</taxon>
        <taxon>Bacillati</taxon>
        <taxon>Actinomycetota</taxon>
        <taxon>Actinomycetes</taxon>
        <taxon>Micrococcales</taxon>
        <taxon>Microbacteriaceae</taxon>
        <taxon>Curtobacterium</taxon>
    </lineage>
</organism>
<dbReference type="Proteomes" id="UP001652264">
    <property type="component" value="Unassembled WGS sequence"/>
</dbReference>
<feature type="signal peptide" evidence="2">
    <location>
        <begin position="1"/>
        <end position="36"/>
    </location>
</feature>
<reference evidence="4 5" key="1">
    <citation type="submission" date="2022-08" db="EMBL/GenBank/DDBJ databases">
        <title>Taxonomy of Curtobacterium flaccumfaciens.</title>
        <authorList>
            <person name="Osdaghi E."/>
            <person name="Taghavi S.M."/>
            <person name="Hamidizade M."/>
            <person name="Abachi H."/>
            <person name="Fazliarab A."/>
            <person name="Baeyen S."/>
            <person name="Portier P."/>
            <person name="Van Vaerenbergh J."/>
            <person name="Jacques M.-A."/>
        </authorList>
    </citation>
    <scope>NUCLEOTIDE SEQUENCE [LARGE SCALE GENOMIC DNA]</scope>
    <source>
        <strain evidence="4 5">LMG8786T</strain>
    </source>
</reference>
<keyword evidence="1" id="KW-1133">Transmembrane helix</keyword>
<dbReference type="GeneID" id="95324047"/>
<keyword evidence="5" id="KW-1185">Reference proteome</keyword>
<feature type="transmembrane region" description="Helical" evidence="1">
    <location>
        <begin position="261"/>
        <end position="282"/>
    </location>
</feature>
<evidence type="ECO:0000313" key="5">
    <source>
        <dbReference type="Proteomes" id="UP001652264"/>
    </source>
</evidence>